<evidence type="ECO:0000256" key="7">
    <source>
        <dbReference type="ARBA" id="ARBA00022723"/>
    </source>
</evidence>
<reference evidence="16 17" key="1">
    <citation type="journal article" date="2015" name="Geomicrobiol. J.">
        <title>Caldisalinibacter kiritimatiensis gen. nov., sp. nov., a moderately thermohalophilic thiosulfate-reducing bacterium from a hypersaline microbial mat.</title>
        <authorList>
            <person name="Ben Hania W."/>
            <person name="Joseph M."/>
            <person name="Fiebig A."/>
            <person name="Bunk B."/>
            <person name="Klenk H.-P."/>
            <person name="Fardeau M.-L."/>
            <person name="Spring S."/>
        </authorList>
    </citation>
    <scope>NUCLEOTIDE SEQUENCE [LARGE SCALE GENOMIC DNA]</scope>
    <source>
        <strain evidence="16 17">L21-TH-D2</strain>
    </source>
</reference>
<dbReference type="eggNOG" id="COG0474">
    <property type="taxonomic scope" value="Bacteria"/>
</dbReference>
<dbReference type="GO" id="GO:0016887">
    <property type="term" value="F:ATP hydrolysis activity"/>
    <property type="evidence" value="ECO:0007669"/>
    <property type="project" value="InterPro"/>
</dbReference>
<protein>
    <recommendedName>
        <fullName evidence="3">P-type Ca(2+) transporter</fullName>
        <ecNumber evidence="3">7.2.2.10</ecNumber>
    </recommendedName>
</protein>
<feature type="domain" description="Cation-transporting P-type ATPase N-terminal" evidence="15">
    <location>
        <begin position="157"/>
        <end position="231"/>
    </location>
</feature>
<dbReference type="InterPro" id="IPR023298">
    <property type="entry name" value="ATPase_P-typ_TM_dom_sf"/>
</dbReference>
<evidence type="ECO:0000313" key="16">
    <source>
        <dbReference type="EMBL" id="EOC99516.1"/>
    </source>
</evidence>
<dbReference type="PRINTS" id="PR00120">
    <property type="entry name" value="HATPASE"/>
</dbReference>
<comment type="caution">
    <text evidence="16">The sequence shown here is derived from an EMBL/GenBank/DDBJ whole genome shotgun (WGS) entry which is preliminary data.</text>
</comment>
<dbReference type="Gene3D" id="3.40.1110.10">
    <property type="entry name" value="Calcium-transporting ATPase, cytoplasmic domain N"/>
    <property type="match status" value="1"/>
</dbReference>
<dbReference type="FunFam" id="3.40.50.1000:FF:000028">
    <property type="entry name" value="Calcium-transporting P-type ATPase, putative"/>
    <property type="match status" value="1"/>
</dbReference>
<feature type="transmembrane region" description="Helical" evidence="14">
    <location>
        <begin position="922"/>
        <end position="943"/>
    </location>
</feature>
<keyword evidence="5" id="KW-0106">Calcium</keyword>
<dbReference type="RefSeq" id="WP_006316940.1">
    <property type="nucleotide sequence ID" value="NZ_ARZA01000268.1"/>
</dbReference>
<dbReference type="Pfam" id="PF00122">
    <property type="entry name" value="E1-E2_ATPase"/>
    <property type="match status" value="1"/>
</dbReference>
<evidence type="ECO:0000256" key="4">
    <source>
        <dbReference type="ARBA" id="ARBA00022475"/>
    </source>
</evidence>
<dbReference type="SUPFAM" id="SSF56784">
    <property type="entry name" value="HAD-like"/>
    <property type="match status" value="1"/>
</dbReference>
<keyword evidence="11 14" id="KW-1133">Transmembrane helix</keyword>
<dbReference type="InterPro" id="IPR001757">
    <property type="entry name" value="P_typ_ATPase"/>
</dbReference>
<dbReference type="EC" id="7.2.2.10" evidence="3"/>
<dbReference type="GO" id="GO:0005388">
    <property type="term" value="F:P-type calcium transporter activity"/>
    <property type="evidence" value="ECO:0007669"/>
    <property type="project" value="UniProtKB-EC"/>
</dbReference>
<keyword evidence="12 14" id="KW-0472">Membrane</keyword>
<dbReference type="EMBL" id="ARZA01000268">
    <property type="protein sequence ID" value="EOC99516.1"/>
    <property type="molecule type" value="Genomic_DNA"/>
</dbReference>
<evidence type="ECO:0000256" key="3">
    <source>
        <dbReference type="ARBA" id="ARBA00012790"/>
    </source>
</evidence>
<evidence type="ECO:0000256" key="9">
    <source>
        <dbReference type="ARBA" id="ARBA00022840"/>
    </source>
</evidence>
<dbReference type="SFLD" id="SFLDS00003">
    <property type="entry name" value="Haloacid_Dehalogenase"/>
    <property type="match status" value="1"/>
</dbReference>
<dbReference type="PRINTS" id="PR00119">
    <property type="entry name" value="CATATPASE"/>
</dbReference>
<dbReference type="GO" id="GO:0140352">
    <property type="term" value="P:export from cell"/>
    <property type="evidence" value="ECO:0007669"/>
    <property type="project" value="UniProtKB-ARBA"/>
</dbReference>
<feature type="transmembrane region" description="Helical" evidence="14">
    <location>
        <begin position="430"/>
        <end position="453"/>
    </location>
</feature>
<evidence type="ECO:0000256" key="14">
    <source>
        <dbReference type="SAM" id="Phobius"/>
    </source>
</evidence>
<keyword evidence="17" id="KW-1185">Reference proteome</keyword>
<dbReference type="InterPro" id="IPR018303">
    <property type="entry name" value="ATPase_P-typ_P_site"/>
</dbReference>
<evidence type="ECO:0000256" key="11">
    <source>
        <dbReference type="ARBA" id="ARBA00022989"/>
    </source>
</evidence>
<evidence type="ECO:0000313" key="17">
    <source>
        <dbReference type="Proteomes" id="UP000013378"/>
    </source>
</evidence>
<dbReference type="Gene3D" id="3.40.50.1000">
    <property type="entry name" value="HAD superfamily/HAD-like"/>
    <property type="match status" value="1"/>
</dbReference>
<dbReference type="InterPro" id="IPR044492">
    <property type="entry name" value="P_typ_ATPase_HD_dom"/>
</dbReference>
<evidence type="ECO:0000256" key="6">
    <source>
        <dbReference type="ARBA" id="ARBA00022692"/>
    </source>
</evidence>
<dbReference type="InterPro" id="IPR036412">
    <property type="entry name" value="HAD-like_sf"/>
</dbReference>
<dbReference type="SUPFAM" id="SSF81653">
    <property type="entry name" value="Calcium ATPase, transduction domain A"/>
    <property type="match status" value="1"/>
</dbReference>
<evidence type="ECO:0000256" key="13">
    <source>
        <dbReference type="ARBA" id="ARBA00048694"/>
    </source>
</evidence>
<evidence type="ECO:0000256" key="12">
    <source>
        <dbReference type="ARBA" id="ARBA00023136"/>
    </source>
</evidence>
<feature type="transmembrane region" description="Helical" evidence="14">
    <location>
        <begin position="848"/>
        <end position="868"/>
    </location>
</feature>
<dbReference type="GO" id="GO:0005524">
    <property type="term" value="F:ATP binding"/>
    <property type="evidence" value="ECO:0007669"/>
    <property type="project" value="UniProtKB-KW"/>
</dbReference>
<feature type="transmembrane region" description="Helical" evidence="14">
    <location>
        <begin position="399"/>
        <end position="418"/>
    </location>
</feature>
<dbReference type="SUPFAM" id="SSF81665">
    <property type="entry name" value="Calcium ATPase, transmembrane domain M"/>
    <property type="match status" value="1"/>
</dbReference>
<dbReference type="GO" id="GO:0005886">
    <property type="term" value="C:plasma membrane"/>
    <property type="evidence" value="ECO:0007669"/>
    <property type="project" value="UniProtKB-SubCell"/>
</dbReference>
<dbReference type="SMART" id="SM00831">
    <property type="entry name" value="Cation_ATPase_N"/>
    <property type="match status" value="1"/>
</dbReference>
<dbReference type="InterPro" id="IPR008250">
    <property type="entry name" value="ATPase_P-typ_transduc_dom_A_sf"/>
</dbReference>
<dbReference type="InterPro" id="IPR006068">
    <property type="entry name" value="ATPase_P-typ_cation-transptr_C"/>
</dbReference>
<keyword evidence="16" id="KW-0378">Hydrolase</keyword>
<comment type="subcellular location">
    <subcellularLocation>
        <location evidence="1">Cell membrane</location>
        <topology evidence="1">Multi-pass membrane protein</topology>
    </subcellularLocation>
</comment>
<dbReference type="GO" id="GO:0046872">
    <property type="term" value="F:metal ion binding"/>
    <property type="evidence" value="ECO:0007669"/>
    <property type="project" value="UniProtKB-KW"/>
</dbReference>
<dbReference type="Gene3D" id="1.20.1110.10">
    <property type="entry name" value="Calcium-transporting ATPase, transmembrane domain"/>
    <property type="match status" value="1"/>
</dbReference>
<dbReference type="STRING" id="1304284.L21TH_2428"/>
<comment type="catalytic activity">
    <reaction evidence="13">
        <text>Ca(2+)(in) + ATP + H2O = Ca(2+)(out) + ADP + phosphate + H(+)</text>
        <dbReference type="Rhea" id="RHEA:18105"/>
        <dbReference type="ChEBI" id="CHEBI:15377"/>
        <dbReference type="ChEBI" id="CHEBI:15378"/>
        <dbReference type="ChEBI" id="CHEBI:29108"/>
        <dbReference type="ChEBI" id="CHEBI:30616"/>
        <dbReference type="ChEBI" id="CHEBI:43474"/>
        <dbReference type="ChEBI" id="CHEBI:456216"/>
        <dbReference type="EC" id="7.2.2.10"/>
    </reaction>
</comment>
<gene>
    <name evidence="16" type="ORF">L21TH_2428</name>
</gene>
<keyword evidence="8" id="KW-0547">Nucleotide-binding</keyword>
<dbReference type="PATRIC" id="fig|1304284.3.peg.2382"/>
<keyword evidence="9" id="KW-0067">ATP-binding</keyword>
<dbReference type="SUPFAM" id="SSF81660">
    <property type="entry name" value="Metal cation-transporting ATPase, ATP-binding domain N"/>
    <property type="match status" value="1"/>
</dbReference>
<dbReference type="FunFam" id="2.70.150.10:FF:000016">
    <property type="entry name" value="Calcium-transporting P-type ATPase putative"/>
    <property type="match status" value="1"/>
</dbReference>
<dbReference type="Gene3D" id="2.70.150.10">
    <property type="entry name" value="Calcium-transporting ATPase, cytoplasmic transduction domain A"/>
    <property type="match status" value="1"/>
</dbReference>
<keyword evidence="5" id="KW-0813">Transport</keyword>
<dbReference type="PROSITE" id="PS00154">
    <property type="entry name" value="ATPASE_E1_E2"/>
    <property type="match status" value="1"/>
</dbReference>
<feature type="transmembrane region" description="Helical" evidence="14">
    <location>
        <begin position="235"/>
        <end position="254"/>
    </location>
</feature>
<dbReference type="Pfam" id="PF19991">
    <property type="entry name" value="HMA_2"/>
    <property type="match status" value="1"/>
</dbReference>
<dbReference type="InterPro" id="IPR023214">
    <property type="entry name" value="HAD_sf"/>
</dbReference>
<dbReference type="Pfam" id="PF00690">
    <property type="entry name" value="Cation_ATPase_N"/>
    <property type="match status" value="1"/>
</dbReference>
<keyword evidence="6 14" id="KW-0812">Transmembrane</keyword>
<evidence type="ECO:0000256" key="8">
    <source>
        <dbReference type="ARBA" id="ARBA00022741"/>
    </source>
</evidence>
<dbReference type="InterPro" id="IPR023299">
    <property type="entry name" value="ATPase_P-typ_cyto_dom_N"/>
</dbReference>
<evidence type="ECO:0000259" key="15">
    <source>
        <dbReference type="SMART" id="SM00831"/>
    </source>
</evidence>
<dbReference type="OrthoDB" id="9760364at2"/>
<name>R1AS97_9FIRM</name>
<dbReference type="Pfam" id="PF13246">
    <property type="entry name" value="Cation_ATPase"/>
    <property type="match status" value="1"/>
</dbReference>
<feature type="transmembrane region" description="Helical" evidence="14">
    <location>
        <begin position="979"/>
        <end position="999"/>
    </location>
</feature>
<dbReference type="AlphaFoldDB" id="R1AS97"/>
<dbReference type="NCBIfam" id="TIGR01494">
    <property type="entry name" value="ATPase_P-type"/>
    <property type="match status" value="2"/>
</dbReference>
<keyword evidence="4" id="KW-1003">Cell membrane</keyword>
<evidence type="ECO:0000256" key="10">
    <source>
        <dbReference type="ARBA" id="ARBA00022967"/>
    </source>
</evidence>
<proteinExistence type="inferred from homology"/>
<evidence type="ECO:0000256" key="5">
    <source>
        <dbReference type="ARBA" id="ARBA00022568"/>
    </source>
</evidence>
<keyword evidence="7" id="KW-0479">Metal-binding</keyword>
<dbReference type="Proteomes" id="UP000013378">
    <property type="component" value="Unassembled WGS sequence"/>
</dbReference>
<comment type="similarity">
    <text evidence="2">Belongs to the cation transport ATPase (P-type) (TC 3.A.3) family. Type IIA subfamily.</text>
</comment>
<dbReference type="PANTHER" id="PTHR42861">
    <property type="entry name" value="CALCIUM-TRANSPORTING ATPASE"/>
    <property type="match status" value="1"/>
</dbReference>
<dbReference type="SFLD" id="SFLDF00027">
    <property type="entry name" value="p-type_atpase"/>
    <property type="match status" value="1"/>
</dbReference>
<keyword evidence="10" id="KW-1278">Translocase</keyword>
<dbReference type="Pfam" id="PF00689">
    <property type="entry name" value="Cation_ATPase_C"/>
    <property type="match status" value="1"/>
</dbReference>
<dbReference type="InterPro" id="IPR059000">
    <property type="entry name" value="ATPase_P-type_domA"/>
</dbReference>
<dbReference type="SFLD" id="SFLDG00002">
    <property type="entry name" value="C1.7:_P-type_atpase_like"/>
    <property type="match status" value="1"/>
</dbReference>
<sequence>MVVSDLKNNTKISLAAGIPGRIRYKVKPLYKNSLFAKRLSNYLRNIDGVYKADTNIYSKSLLVIYDTKKISYSALEKKLYYFLNNYKKLSYENSKKTKRFISVSEDMSSTKPLSTNEFVKTKNILSKQWYESSINKLNPHYKALTIKTENVKNIKDKWHLMSSQQITDILNTDIKNGLSSKQAATILQQIGFNEFEKKQKKSLISMFLEQFDGFIIKLLLGASAVSAFLGQIGDAATIIVIVVVEAILGVWQNYKAEKSIEALKEYSASTSKVMRDGNLQKIPSKKLVPGDIIKLESGDIVPADCRLIESCELNVDEASLTGESEPVSKSHKVNYTSPVPLADRKNMVYMGTTVVKGTGMAVVVQTGSNTEMGTIAKMINNSKTELTPLQKDLERLAKFITWGCLGICCGIMVSGIIGGQPLFHMLRTGVSLAIGAIPEGLTTILTISLAFGVQRMAKRKAIIKKLPSVESLSCVDVICTDKTGTLTTGEMTVTDIYTLNKRFKITNERSSTNGKFMYNNTIIQPSKIKPLNKLLTISTLCNNASYNKKDDSTTEILGTPTEKALLSTVLKSDIKIEDFDCYTRVKEITFDSEIKKMTVVCTDELGKHTVNMKGAPDVVLSKCTKIFDGDNVRNLTQKDIDKLNESIDEMASRALRVIGFAYKDMAHYVDDDSVIESDLIFVGLAGIIDPPRPLVDTAIKKCKKAGVKVVMITGDHKKTAEAIGKEINLLDKGDIILTGQELDKLSDEELSKIINKVSIFARTSPHQKLRIVKALKQKGHIVAMTGDGVNDAPAIKESDVGIAMGQNGTNVTRESSSMILADDNFITIVSAIEEGRGISNNVKKFMRYVLSGNIGEVLAIFVASLMGLPTPLIASQILMVNLITEGIPALSLGVDPPDEDIMNDKPRDANKSIFDRGLSNKILARGFMMGVSTLLAYTTTYLLTGNLMRARTLAYANLVSCQMFHVFDCRTAPLAKNNYVLPSVAISSALLLATIYIPGLRGFFGTSPLNLVDWSFILFMSSYIGRLDYIKEQAAQLVKQKKTTSSPPAISY</sequence>
<evidence type="ECO:0000256" key="1">
    <source>
        <dbReference type="ARBA" id="ARBA00004651"/>
    </source>
</evidence>
<dbReference type="InterPro" id="IPR004014">
    <property type="entry name" value="ATPase_P-typ_cation-transptr_N"/>
</dbReference>
<keyword evidence="5" id="KW-0406">Ion transport</keyword>
<organism evidence="16 17">
    <name type="scientific">Caldisalinibacter kiritimatiensis</name>
    <dbReference type="NCBI Taxonomy" id="1304284"/>
    <lineage>
        <taxon>Bacteria</taxon>
        <taxon>Bacillati</taxon>
        <taxon>Bacillota</taxon>
        <taxon>Tissierellia</taxon>
        <taxon>Tissierellales</taxon>
        <taxon>Thermohalobacteraceae</taxon>
        <taxon>Caldisalinibacter</taxon>
    </lineage>
</organism>
<accession>R1AS97</accession>
<keyword evidence="5" id="KW-0109">Calcium transport</keyword>
<evidence type="ECO:0000256" key="2">
    <source>
        <dbReference type="ARBA" id="ARBA00005675"/>
    </source>
</evidence>